<dbReference type="RefSeq" id="WP_339585056.1">
    <property type="nucleotide sequence ID" value="NZ_JBBHJZ010000001.1"/>
</dbReference>
<evidence type="ECO:0000313" key="2">
    <source>
        <dbReference type="Proteomes" id="UP001361239"/>
    </source>
</evidence>
<dbReference type="EMBL" id="JBBHJZ010000001">
    <property type="protein sequence ID" value="MEJ5975083.1"/>
    <property type="molecule type" value="Genomic_DNA"/>
</dbReference>
<organism evidence="1 2">
    <name type="scientific">Novosphingobium anseongense</name>
    <dbReference type="NCBI Taxonomy" id="3133436"/>
    <lineage>
        <taxon>Bacteria</taxon>
        <taxon>Pseudomonadati</taxon>
        <taxon>Pseudomonadota</taxon>
        <taxon>Alphaproteobacteria</taxon>
        <taxon>Sphingomonadales</taxon>
        <taxon>Sphingomonadaceae</taxon>
        <taxon>Novosphingobium</taxon>
    </lineage>
</organism>
<protein>
    <submittedName>
        <fullName evidence="1">DUF2332 domain-containing protein</fullName>
    </submittedName>
</protein>
<sequence>MTSALTGENRHDDIAAGFRASEQIFRTMRAPLYEAFCREVVSDPGMLALAGDGMGAAAATHLFSAVHYVLLRDPADPLARYFATLDDDPLPADRAYPELVRFCRAHRDEIRELLETRTVQTTYAERCRALLPPMCIVAREAGEPLNLIEIGCSGGVLLAFDKFAYELDNQGVIGAPDAPLLLKGELHDGPELFIPRVGTRTGIDLHTIDARSEDERRWLLALCFPELRAEQQRLATALGIVAQTDIRMMEGDALVHLPAALAGTRDPLCVFHSACLFYWPAEARAKLDAMLREASRERPIWRIAIEPAYVFEDWENQPGGAASPSHDLKTGGINLIRYRDGEAAREVLGWPNADYGVIDWKV</sequence>
<reference evidence="1 2" key="1">
    <citation type="submission" date="2024-03" db="EMBL/GenBank/DDBJ databases">
        <authorList>
            <person name="Jo J.-H."/>
        </authorList>
    </citation>
    <scope>NUCLEOTIDE SEQUENCE [LARGE SCALE GENOMIC DNA]</scope>
    <source>
        <strain evidence="1 2">PS1R-30</strain>
    </source>
</reference>
<accession>A0ABU8RQ20</accession>
<comment type="caution">
    <text evidence="1">The sequence shown here is derived from an EMBL/GenBank/DDBJ whole genome shotgun (WGS) entry which is preliminary data.</text>
</comment>
<dbReference type="Proteomes" id="UP001361239">
    <property type="component" value="Unassembled WGS sequence"/>
</dbReference>
<evidence type="ECO:0000313" key="1">
    <source>
        <dbReference type="EMBL" id="MEJ5975083.1"/>
    </source>
</evidence>
<dbReference type="Pfam" id="PF10094">
    <property type="entry name" value="DUF2332"/>
    <property type="match status" value="1"/>
</dbReference>
<proteinExistence type="predicted"/>
<gene>
    <name evidence="1" type="ORF">WG901_00420</name>
</gene>
<name>A0ABU8RQ20_9SPHN</name>
<dbReference type="InterPro" id="IPR011200">
    <property type="entry name" value="UCP012608"/>
</dbReference>
<keyword evidence="2" id="KW-1185">Reference proteome</keyword>